<dbReference type="Pfam" id="PF00005">
    <property type="entry name" value="ABC_tran"/>
    <property type="match status" value="1"/>
</dbReference>
<gene>
    <name evidence="8" type="ORF">F3K02_17500</name>
</gene>
<proteinExistence type="inferred from homology"/>
<keyword evidence="3" id="KW-1003">Cell membrane</keyword>
<feature type="domain" description="ABC transporter" evidence="7">
    <location>
        <begin position="8"/>
        <end position="236"/>
    </location>
</feature>
<evidence type="ECO:0000313" key="8">
    <source>
        <dbReference type="EMBL" id="NWF47034.1"/>
    </source>
</evidence>
<dbReference type="EMBL" id="VYGV01000016">
    <property type="protein sequence ID" value="NWF47034.1"/>
    <property type="molecule type" value="Genomic_DNA"/>
</dbReference>
<dbReference type="PROSITE" id="PS00211">
    <property type="entry name" value="ABC_TRANSPORTER_1"/>
    <property type="match status" value="1"/>
</dbReference>
<evidence type="ECO:0000256" key="6">
    <source>
        <dbReference type="ARBA" id="ARBA00022970"/>
    </source>
</evidence>
<dbReference type="PANTHER" id="PTHR43820">
    <property type="entry name" value="HIGH-AFFINITY BRANCHED-CHAIN AMINO ACID TRANSPORT ATP-BINDING PROTEIN LIVF"/>
    <property type="match status" value="1"/>
</dbReference>
<dbReference type="GO" id="GO:0016887">
    <property type="term" value="F:ATP hydrolysis activity"/>
    <property type="evidence" value="ECO:0007669"/>
    <property type="project" value="InterPro"/>
</dbReference>
<sequence>MNMSEQILQTQNLQAFYGDAQALFGIHFALHRSEVVAIIGANGAGKSTFLKALTGLVKAPADAVRFKGQAIGGAHPGDIVRQGMALVPEGRRLFASLSVEENLLMGATPGRPGPWTLERLYAMFPVLKEKRRNPSGALSGGQQQMVSIGRALMSNPEVLLCDELSLGLAPVVIQEIYAALPAITADGMSLVIVEQDVSLAQRVSQRLYCLQEGRVSLEGDSQAVTREQISQAYFGL</sequence>
<organism evidence="8 9">
    <name type="scientific">Hydrogenophaga aromaticivorans</name>
    <dbReference type="NCBI Taxonomy" id="2610898"/>
    <lineage>
        <taxon>Bacteria</taxon>
        <taxon>Pseudomonadati</taxon>
        <taxon>Pseudomonadota</taxon>
        <taxon>Betaproteobacteria</taxon>
        <taxon>Burkholderiales</taxon>
        <taxon>Comamonadaceae</taxon>
        <taxon>Hydrogenophaga</taxon>
    </lineage>
</organism>
<evidence type="ECO:0000256" key="4">
    <source>
        <dbReference type="ARBA" id="ARBA00022741"/>
    </source>
</evidence>
<evidence type="ECO:0000256" key="5">
    <source>
        <dbReference type="ARBA" id="ARBA00022840"/>
    </source>
</evidence>
<evidence type="ECO:0000256" key="2">
    <source>
        <dbReference type="ARBA" id="ARBA00022448"/>
    </source>
</evidence>
<dbReference type="RefSeq" id="WP_177136939.1">
    <property type="nucleotide sequence ID" value="NZ_VYGV01000016.1"/>
</dbReference>
<keyword evidence="6" id="KW-0029">Amino-acid transport</keyword>
<dbReference type="AlphaFoldDB" id="A0A7Y8GZF2"/>
<dbReference type="InterPro" id="IPR003593">
    <property type="entry name" value="AAA+_ATPase"/>
</dbReference>
<keyword evidence="9" id="KW-1185">Reference proteome</keyword>
<dbReference type="InterPro" id="IPR017871">
    <property type="entry name" value="ABC_transporter-like_CS"/>
</dbReference>
<name>A0A7Y8GZF2_9BURK</name>
<evidence type="ECO:0000256" key="1">
    <source>
        <dbReference type="ARBA" id="ARBA00005417"/>
    </source>
</evidence>
<evidence type="ECO:0000256" key="3">
    <source>
        <dbReference type="ARBA" id="ARBA00022475"/>
    </source>
</evidence>
<keyword evidence="3" id="KW-0472">Membrane</keyword>
<dbReference type="CDD" id="cd03224">
    <property type="entry name" value="ABC_TM1139_LivF_branched"/>
    <property type="match status" value="1"/>
</dbReference>
<keyword evidence="4" id="KW-0547">Nucleotide-binding</keyword>
<dbReference type="InterPro" id="IPR052156">
    <property type="entry name" value="BCAA_Transport_ATP-bd_LivF"/>
</dbReference>
<dbReference type="Proteomes" id="UP000545507">
    <property type="component" value="Unassembled WGS sequence"/>
</dbReference>
<evidence type="ECO:0000259" key="7">
    <source>
        <dbReference type="PROSITE" id="PS50893"/>
    </source>
</evidence>
<accession>A0A7Y8GZF2</accession>
<dbReference type="PROSITE" id="PS50893">
    <property type="entry name" value="ABC_TRANSPORTER_2"/>
    <property type="match status" value="1"/>
</dbReference>
<keyword evidence="2" id="KW-0813">Transport</keyword>
<protein>
    <submittedName>
        <fullName evidence="8">ABC transporter ATP-binding protein</fullName>
    </submittedName>
</protein>
<dbReference type="Gene3D" id="3.40.50.300">
    <property type="entry name" value="P-loop containing nucleotide triphosphate hydrolases"/>
    <property type="match status" value="1"/>
</dbReference>
<dbReference type="GO" id="GO:0015658">
    <property type="term" value="F:branched-chain amino acid transmembrane transporter activity"/>
    <property type="evidence" value="ECO:0007669"/>
    <property type="project" value="TreeGrafter"/>
</dbReference>
<dbReference type="PANTHER" id="PTHR43820:SF5">
    <property type="entry name" value="HIGH-AFFINITY BRANCHED-CHAIN AMINO ACID TRANSPORT ATP-BINDING PROTEIN"/>
    <property type="match status" value="1"/>
</dbReference>
<dbReference type="InterPro" id="IPR027417">
    <property type="entry name" value="P-loop_NTPase"/>
</dbReference>
<dbReference type="InterPro" id="IPR003439">
    <property type="entry name" value="ABC_transporter-like_ATP-bd"/>
</dbReference>
<dbReference type="SUPFAM" id="SSF52540">
    <property type="entry name" value="P-loop containing nucleoside triphosphate hydrolases"/>
    <property type="match status" value="1"/>
</dbReference>
<dbReference type="SMART" id="SM00382">
    <property type="entry name" value="AAA"/>
    <property type="match status" value="1"/>
</dbReference>
<evidence type="ECO:0000313" key="9">
    <source>
        <dbReference type="Proteomes" id="UP000545507"/>
    </source>
</evidence>
<dbReference type="GO" id="GO:0005524">
    <property type="term" value="F:ATP binding"/>
    <property type="evidence" value="ECO:0007669"/>
    <property type="project" value="UniProtKB-KW"/>
</dbReference>
<dbReference type="GO" id="GO:0015807">
    <property type="term" value="P:L-amino acid transport"/>
    <property type="evidence" value="ECO:0007669"/>
    <property type="project" value="TreeGrafter"/>
</dbReference>
<reference evidence="8 9" key="1">
    <citation type="submission" date="2019-09" db="EMBL/GenBank/DDBJ databases">
        <title>Hydrogenophaga aromatica sp. nov., isolated from a para-xylene-degrading enrichment culture.</title>
        <authorList>
            <person name="Tancsics A."/>
            <person name="Banerjee S."/>
        </authorList>
    </citation>
    <scope>NUCLEOTIDE SEQUENCE [LARGE SCALE GENOMIC DNA]</scope>
    <source>
        <strain evidence="8 9">D2P1</strain>
    </source>
</reference>
<comment type="similarity">
    <text evidence="1">Belongs to the ABC transporter superfamily.</text>
</comment>
<keyword evidence="5 8" id="KW-0067">ATP-binding</keyword>
<comment type="caution">
    <text evidence="8">The sequence shown here is derived from an EMBL/GenBank/DDBJ whole genome shotgun (WGS) entry which is preliminary data.</text>
</comment>